<feature type="domain" description="HTH luxR-type" evidence="4">
    <location>
        <begin position="167"/>
        <end position="232"/>
    </location>
</feature>
<dbReference type="Proteomes" id="UP001565243">
    <property type="component" value="Unassembled WGS sequence"/>
</dbReference>
<evidence type="ECO:0000256" key="3">
    <source>
        <dbReference type="ARBA" id="ARBA00023163"/>
    </source>
</evidence>
<evidence type="ECO:0000259" key="4">
    <source>
        <dbReference type="PROSITE" id="PS50043"/>
    </source>
</evidence>
<dbReference type="EMBL" id="JBGFFX010000001">
    <property type="protein sequence ID" value="MEY8769180.1"/>
    <property type="molecule type" value="Genomic_DNA"/>
</dbReference>
<sequence length="238" mass="27363">MKMEFQVNDILKEFIEAALHHLGELKWAYVILSKKNLSRIFHVTNYPAEWVKYYQENSLQYTDPVVITALNRLTPFFWDEKIKVGNDFDLSGIFAKAKKHSVINGFTCVLHDYKNNLATLSFIIDPEKKEEIKSCLNENKALIDLLLATVHEKYLALNSLPDNEEETVSGTDLFTERENEVLYWTSVGKTYPETGMILGIKTTTVKFHMSNIVKKLGVTNARHAVRLGVELQLVRPVR</sequence>
<dbReference type="RefSeq" id="WP_301729489.1">
    <property type="nucleotide sequence ID" value="NZ_JBGFFX010000001.1"/>
</dbReference>
<evidence type="ECO:0000256" key="1">
    <source>
        <dbReference type="ARBA" id="ARBA00023015"/>
    </source>
</evidence>
<keyword evidence="6" id="KW-1185">Reference proteome</keyword>
<dbReference type="Pfam" id="PF00196">
    <property type="entry name" value="GerE"/>
    <property type="match status" value="1"/>
</dbReference>
<keyword evidence="3" id="KW-0804">Transcription</keyword>
<gene>
    <name evidence="5" type="ORF">AB6T85_01825</name>
</gene>
<dbReference type="SUPFAM" id="SSF75516">
    <property type="entry name" value="Pheromone-binding domain of LuxR-like quorum-sensing transcription factors"/>
    <property type="match status" value="1"/>
</dbReference>
<dbReference type="Gene3D" id="3.30.450.80">
    <property type="entry name" value="Transcription factor LuxR-like, autoinducer-binding domain"/>
    <property type="match status" value="1"/>
</dbReference>
<dbReference type="InterPro" id="IPR005143">
    <property type="entry name" value="TF_LuxR_autoind-bd_dom"/>
</dbReference>
<name>A0ABV4E2P8_9GAMM</name>
<dbReference type="Gene3D" id="1.10.10.10">
    <property type="entry name" value="Winged helix-like DNA-binding domain superfamily/Winged helix DNA-binding domain"/>
    <property type="match status" value="1"/>
</dbReference>
<keyword evidence="2" id="KW-0238">DNA-binding</keyword>
<dbReference type="InterPro" id="IPR000792">
    <property type="entry name" value="Tscrpt_reg_LuxR_C"/>
</dbReference>
<evidence type="ECO:0000313" key="6">
    <source>
        <dbReference type="Proteomes" id="UP001565243"/>
    </source>
</evidence>
<evidence type="ECO:0000256" key="2">
    <source>
        <dbReference type="ARBA" id="ARBA00023125"/>
    </source>
</evidence>
<dbReference type="PANTHER" id="PTHR44688:SF16">
    <property type="entry name" value="DNA-BINDING TRANSCRIPTIONAL ACTIVATOR DEVR_DOSR"/>
    <property type="match status" value="1"/>
</dbReference>
<dbReference type="SUPFAM" id="SSF46894">
    <property type="entry name" value="C-terminal effector domain of the bipartite response regulators"/>
    <property type="match status" value="1"/>
</dbReference>
<dbReference type="InterPro" id="IPR036693">
    <property type="entry name" value="TF_LuxR_autoind-bd_dom_sf"/>
</dbReference>
<dbReference type="CDD" id="cd06170">
    <property type="entry name" value="LuxR_C_like"/>
    <property type="match status" value="1"/>
</dbReference>
<keyword evidence="1" id="KW-0805">Transcription regulation</keyword>
<dbReference type="Pfam" id="PF03472">
    <property type="entry name" value="Autoind_bind"/>
    <property type="match status" value="1"/>
</dbReference>
<dbReference type="InterPro" id="IPR016032">
    <property type="entry name" value="Sig_transdc_resp-reg_C-effctor"/>
</dbReference>
<dbReference type="InterPro" id="IPR036388">
    <property type="entry name" value="WH-like_DNA-bd_sf"/>
</dbReference>
<evidence type="ECO:0000313" key="5">
    <source>
        <dbReference type="EMBL" id="MEY8769180.1"/>
    </source>
</evidence>
<dbReference type="SMART" id="SM00421">
    <property type="entry name" value="HTH_LUXR"/>
    <property type="match status" value="1"/>
</dbReference>
<protein>
    <submittedName>
        <fullName evidence="5">LuxR family transcriptional regulator</fullName>
    </submittedName>
</protein>
<comment type="caution">
    <text evidence="5">The sequence shown here is derived from an EMBL/GenBank/DDBJ whole genome shotgun (WGS) entry which is preliminary data.</text>
</comment>
<accession>A0ABV4E2P8</accession>
<dbReference type="PROSITE" id="PS50043">
    <property type="entry name" value="HTH_LUXR_2"/>
    <property type="match status" value="1"/>
</dbReference>
<proteinExistence type="predicted"/>
<dbReference type="PANTHER" id="PTHR44688">
    <property type="entry name" value="DNA-BINDING TRANSCRIPTIONAL ACTIVATOR DEVR_DOSR"/>
    <property type="match status" value="1"/>
</dbReference>
<reference evidence="5 6" key="1">
    <citation type="submission" date="2024-07" db="EMBL/GenBank/DDBJ databases">
        <authorList>
            <person name="Hebao G."/>
        </authorList>
    </citation>
    <scope>NUCLEOTIDE SEQUENCE [LARGE SCALE GENOMIC DNA]</scope>
    <source>
        <strain evidence="5 6">ACCC 02193</strain>
    </source>
</reference>
<organism evidence="5 6">
    <name type="scientific">Erwinia aeris</name>
    <dbReference type="NCBI Taxonomy" id="3239803"/>
    <lineage>
        <taxon>Bacteria</taxon>
        <taxon>Pseudomonadati</taxon>
        <taxon>Pseudomonadota</taxon>
        <taxon>Gammaproteobacteria</taxon>
        <taxon>Enterobacterales</taxon>
        <taxon>Erwiniaceae</taxon>
        <taxon>Erwinia</taxon>
    </lineage>
</organism>
<dbReference type="PRINTS" id="PR00038">
    <property type="entry name" value="HTHLUXR"/>
</dbReference>